<feature type="signal peptide" evidence="1">
    <location>
        <begin position="1"/>
        <end position="28"/>
    </location>
</feature>
<name>A0A1I6J2K1_9FLAO</name>
<evidence type="ECO:0000256" key="1">
    <source>
        <dbReference type="SAM" id="SignalP"/>
    </source>
</evidence>
<organism evidence="2 3">
    <name type="scientific">Maribacter stanieri</name>
    <dbReference type="NCBI Taxonomy" id="440514"/>
    <lineage>
        <taxon>Bacteria</taxon>
        <taxon>Pseudomonadati</taxon>
        <taxon>Bacteroidota</taxon>
        <taxon>Flavobacteriia</taxon>
        <taxon>Flavobacteriales</taxon>
        <taxon>Flavobacteriaceae</taxon>
        <taxon>Maribacter</taxon>
    </lineage>
</organism>
<gene>
    <name evidence="2" type="ORF">SAMN04488010_2219</name>
</gene>
<evidence type="ECO:0000313" key="3">
    <source>
        <dbReference type="Proteomes" id="UP000199462"/>
    </source>
</evidence>
<sequence length="100" mass="11399">MKNGKNFITSFFVALFLLFNVASLHAFAHQDDDSAIQHCEVCHISIAVNFIPLIETETIALPPVDFYFTEQKINDKALFVSLNKQYLSSFLFTRPPPLFT</sequence>
<feature type="chain" id="PRO_5011739879" evidence="1">
    <location>
        <begin position="29"/>
        <end position="100"/>
    </location>
</feature>
<dbReference type="EMBL" id="FOYX01000002">
    <property type="protein sequence ID" value="SFR73245.1"/>
    <property type="molecule type" value="Genomic_DNA"/>
</dbReference>
<protein>
    <submittedName>
        <fullName evidence="2">Uncharacterized protein</fullName>
    </submittedName>
</protein>
<dbReference type="Proteomes" id="UP000199462">
    <property type="component" value="Unassembled WGS sequence"/>
</dbReference>
<accession>A0A1I6J2K1</accession>
<reference evidence="3" key="1">
    <citation type="submission" date="2016-10" db="EMBL/GenBank/DDBJ databases">
        <authorList>
            <person name="Varghese N."/>
            <person name="Submissions S."/>
        </authorList>
    </citation>
    <scope>NUCLEOTIDE SEQUENCE [LARGE SCALE GENOMIC DNA]</scope>
    <source>
        <strain evidence="3">DSM 19891</strain>
    </source>
</reference>
<evidence type="ECO:0000313" key="2">
    <source>
        <dbReference type="EMBL" id="SFR73245.1"/>
    </source>
</evidence>
<dbReference type="RefSeq" id="WP_091903089.1">
    <property type="nucleotide sequence ID" value="NZ_FOYX01000002.1"/>
</dbReference>
<dbReference type="STRING" id="440514.SAMN04488010_2219"/>
<keyword evidence="1" id="KW-0732">Signal</keyword>
<dbReference type="AlphaFoldDB" id="A0A1I6J2K1"/>
<proteinExistence type="predicted"/>
<keyword evidence="3" id="KW-1185">Reference proteome</keyword>